<evidence type="ECO:0000313" key="1">
    <source>
        <dbReference type="EMBL" id="AIT10820.1"/>
    </source>
</evidence>
<proteinExistence type="predicted"/>
<dbReference type="KEGG" id="lst:LSS_20945"/>
<reference evidence="1 2" key="2">
    <citation type="journal article" date="2014" name="Emerg. Microbes Infect.">
        <title>Potential impact on kidney infection: a whole-genome analysis of Leptospira santarosai serovar Shermani.</title>
        <authorList>
            <person name="Chou L.F."/>
            <person name="Chen T.W."/>
            <person name="Ko Y.C."/>
            <person name="Pan M.J."/>
            <person name="Tian Y.C."/>
            <person name="Chiu C.H."/>
            <person name="Tang P."/>
            <person name="Hung C.C."/>
            <person name="Yang C.W."/>
        </authorList>
    </citation>
    <scope>NUCLEOTIDE SEQUENCE</scope>
    <source>
        <strain evidence="1 2">LT 821</strain>
    </source>
</reference>
<name>A0A097ESD9_9LEPT</name>
<sequence length="42" mass="5065">MIDCFLKIFTKGPKIKHSVRFALHSKLNDRNFSELFRFIHKT</sequence>
<accession>A0A097ESD9</accession>
<organism evidence="1 2">
    <name type="scientific">Leptospira santarosai serovar Shermani str. LT 821</name>
    <dbReference type="NCBI Taxonomy" id="758847"/>
    <lineage>
        <taxon>Bacteria</taxon>
        <taxon>Pseudomonadati</taxon>
        <taxon>Spirochaetota</taxon>
        <taxon>Spirochaetia</taxon>
        <taxon>Leptospirales</taxon>
        <taxon>Leptospiraceae</taxon>
        <taxon>Leptospira</taxon>
    </lineage>
</organism>
<dbReference type="STRING" id="758847.LSS_20945"/>
<dbReference type="Proteomes" id="UP000035800">
    <property type="component" value="Chromosome I"/>
</dbReference>
<dbReference type="EMBL" id="CP006694">
    <property type="protein sequence ID" value="AIT10820.1"/>
    <property type="molecule type" value="Genomic_DNA"/>
</dbReference>
<dbReference type="AlphaFoldDB" id="A0A097ESD9"/>
<reference evidence="1 2" key="1">
    <citation type="journal article" date="2012" name="Gene">
        <title>Sequence of Leptospira santarosai serovar Shermani genome and prediction of virulence-associated genes.</title>
        <authorList>
            <person name="Chou L.F."/>
            <person name="Chen Y.T."/>
            <person name="Lu C.W."/>
            <person name="Ko Y.C."/>
            <person name="Tang C.Y."/>
            <person name="Pan M.J."/>
            <person name="Tian Y.C."/>
            <person name="Chiu C.H."/>
            <person name="Hung C.C."/>
            <person name="Yang C.W."/>
        </authorList>
    </citation>
    <scope>NUCLEOTIDE SEQUENCE [LARGE SCALE GENOMIC DNA]</scope>
    <source>
        <strain evidence="1">LT 821</strain>
    </source>
</reference>
<protein>
    <submittedName>
        <fullName evidence="1">Uncharacterized protein</fullName>
    </submittedName>
</protein>
<gene>
    <name evidence="1" type="ORF">LSS_20945</name>
</gene>
<evidence type="ECO:0000313" key="2">
    <source>
        <dbReference type="Proteomes" id="UP000035800"/>
    </source>
</evidence>